<dbReference type="NCBIfam" id="TIGR02532">
    <property type="entry name" value="IV_pilin_GFxxxE"/>
    <property type="match status" value="1"/>
</dbReference>
<evidence type="ECO:0000259" key="3">
    <source>
        <dbReference type="Pfam" id="PF07596"/>
    </source>
</evidence>
<dbReference type="NCBIfam" id="TIGR04294">
    <property type="entry name" value="pre_pil_HX9DG"/>
    <property type="match status" value="1"/>
</dbReference>
<dbReference type="PANTHER" id="PTHR30093">
    <property type="entry name" value="GENERAL SECRETION PATHWAY PROTEIN G"/>
    <property type="match status" value="1"/>
</dbReference>
<protein>
    <submittedName>
        <fullName evidence="4">DUF1559 domain-containing protein</fullName>
    </submittedName>
</protein>
<feature type="domain" description="DUF1559" evidence="3">
    <location>
        <begin position="37"/>
        <end position="300"/>
    </location>
</feature>
<evidence type="ECO:0000256" key="1">
    <source>
        <dbReference type="SAM" id="MobiDB-lite"/>
    </source>
</evidence>
<gene>
    <name evidence="4" type="ORF">ENQ76_10055</name>
</gene>
<feature type="compositionally biased region" description="Low complexity" evidence="1">
    <location>
        <begin position="168"/>
        <end position="179"/>
    </location>
</feature>
<evidence type="ECO:0000256" key="2">
    <source>
        <dbReference type="SAM" id="Phobius"/>
    </source>
</evidence>
<dbReference type="EMBL" id="DSOK01000287">
    <property type="protein sequence ID" value="HEN15795.1"/>
    <property type="molecule type" value="Genomic_DNA"/>
</dbReference>
<dbReference type="AlphaFoldDB" id="A0A7C2P6A2"/>
<proteinExistence type="predicted"/>
<keyword evidence="2" id="KW-1133">Transmembrane helix</keyword>
<sequence length="339" mass="36619">MSGVRPQSHRRGFTLIELLVVIAIIAILIALLLPAVQQAREAARRTECRNHLKQIGLALHNYHDTFLVFPMGECRQNTVNNKGNWTWSVYILPYIDQAPLYQQLNPGPNQISDLVANATTRAIVQTPLKAFRCPSDIGPPLNTDGARDIEEPTTTTAHDLPTSNYLANNGSGNNRPNFNDAISGTNAPNVNANGPFYRNSRVGIRDILDGSSNTILVGERSWDVPPVTALTPRAGIVFAVEDGNGNSNEGLAAALGTGYRRINCVGATGECRRAFTSFHTGGSHFLLGDGTVRFISENIEHSDIDPNTGTIAAAGGENPVNSLYEYLLAIRDGQTVGDF</sequence>
<dbReference type="InterPro" id="IPR045584">
    <property type="entry name" value="Pilin-like"/>
</dbReference>
<dbReference type="PROSITE" id="PS00409">
    <property type="entry name" value="PROKAR_NTER_METHYL"/>
    <property type="match status" value="1"/>
</dbReference>
<dbReference type="SUPFAM" id="SSF54523">
    <property type="entry name" value="Pili subunits"/>
    <property type="match status" value="1"/>
</dbReference>
<accession>A0A7C2P6A2</accession>
<comment type="caution">
    <text evidence="4">The sequence shown here is derived from an EMBL/GenBank/DDBJ whole genome shotgun (WGS) entry which is preliminary data.</text>
</comment>
<feature type="compositionally biased region" description="Polar residues" evidence="1">
    <location>
        <begin position="153"/>
        <end position="167"/>
    </location>
</feature>
<reference evidence="4" key="1">
    <citation type="journal article" date="2020" name="mSystems">
        <title>Genome- and Community-Level Interaction Insights into Carbon Utilization and Element Cycling Functions of Hydrothermarchaeota in Hydrothermal Sediment.</title>
        <authorList>
            <person name="Zhou Z."/>
            <person name="Liu Y."/>
            <person name="Xu W."/>
            <person name="Pan J."/>
            <person name="Luo Z.H."/>
            <person name="Li M."/>
        </authorList>
    </citation>
    <scope>NUCLEOTIDE SEQUENCE [LARGE SCALE GENOMIC DNA]</scope>
    <source>
        <strain evidence="4">SpSt-339</strain>
    </source>
</reference>
<dbReference type="Gene3D" id="3.30.700.10">
    <property type="entry name" value="Glycoprotein, Type 4 Pilin"/>
    <property type="match status" value="1"/>
</dbReference>
<dbReference type="InterPro" id="IPR011453">
    <property type="entry name" value="DUF1559"/>
</dbReference>
<feature type="transmembrane region" description="Helical" evidence="2">
    <location>
        <begin position="12"/>
        <end position="36"/>
    </location>
</feature>
<feature type="region of interest" description="Disordered" evidence="1">
    <location>
        <begin position="153"/>
        <end position="179"/>
    </location>
</feature>
<dbReference type="Pfam" id="PF07963">
    <property type="entry name" value="N_methyl"/>
    <property type="match status" value="1"/>
</dbReference>
<name>A0A7C2P6A2_9PLAN</name>
<dbReference type="InterPro" id="IPR027558">
    <property type="entry name" value="Pre_pil_HX9DG_C"/>
</dbReference>
<keyword evidence="2" id="KW-0812">Transmembrane</keyword>
<keyword evidence="2" id="KW-0472">Membrane</keyword>
<dbReference type="InterPro" id="IPR012902">
    <property type="entry name" value="N_methyl_site"/>
</dbReference>
<dbReference type="PANTHER" id="PTHR30093:SF2">
    <property type="entry name" value="TYPE II SECRETION SYSTEM PROTEIN H"/>
    <property type="match status" value="1"/>
</dbReference>
<organism evidence="4">
    <name type="scientific">Schlesneria paludicola</name>
    <dbReference type="NCBI Taxonomy" id="360056"/>
    <lineage>
        <taxon>Bacteria</taxon>
        <taxon>Pseudomonadati</taxon>
        <taxon>Planctomycetota</taxon>
        <taxon>Planctomycetia</taxon>
        <taxon>Planctomycetales</taxon>
        <taxon>Planctomycetaceae</taxon>
        <taxon>Schlesneria</taxon>
    </lineage>
</organism>
<evidence type="ECO:0000313" key="4">
    <source>
        <dbReference type="EMBL" id="HEN15795.1"/>
    </source>
</evidence>
<dbReference type="Pfam" id="PF07596">
    <property type="entry name" value="SBP_bac_10"/>
    <property type="match status" value="1"/>
</dbReference>